<dbReference type="GO" id="GO:0016787">
    <property type="term" value="F:hydrolase activity"/>
    <property type="evidence" value="ECO:0007669"/>
    <property type="project" value="UniProtKB-KW"/>
</dbReference>
<dbReference type="InterPro" id="IPR011545">
    <property type="entry name" value="DEAD/DEAH_box_helicase_dom"/>
</dbReference>
<reference evidence="2 4" key="2">
    <citation type="journal article" date="2013" name="Nature">
        <title>Insights into bilaterian evolution from three spiralian genomes.</title>
        <authorList>
            <person name="Simakov O."/>
            <person name="Marletaz F."/>
            <person name="Cho S.J."/>
            <person name="Edsinger-Gonzales E."/>
            <person name="Havlak P."/>
            <person name="Hellsten U."/>
            <person name="Kuo D.H."/>
            <person name="Larsson T."/>
            <person name="Lv J."/>
            <person name="Arendt D."/>
            <person name="Savage R."/>
            <person name="Osoegawa K."/>
            <person name="de Jong P."/>
            <person name="Grimwood J."/>
            <person name="Chapman J.A."/>
            <person name="Shapiro H."/>
            <person name="Aerts A."/>
            <person name="Otillar R.P."/>
            <person name="Terry A.Y."/>
            <person name="Boore J.L."/>
            <person name="Grigoriev I.V."/>
            <person name="Lindberg D.R."/>
            <person name="Seaver E.C."/>
            <person name="Weisblat D.A."/>
            <person name="Putnam N.H."/>
            <person name="Rokhsar D.S."/>
        </authorList>
    </citation>
    <scope>NUCLEOTIDE SEQUENCE</scope>
</reference>
<evidence type="ECO:0000313" key="3">
    <source>
        <dbReference type="EnsemblMetazoa" id="HelroP151832"/>
    </source>
</evidence>
<dbReference type="Proteomes" id="UP000015101">
    <property type="component" value="Unassembled WGS sequence"/>
</dbReference>
<dbReference type="OrthoDB" id="5575at2759"/>
<dbReference type="PANTHER" id="PTHR47835">
    <property type="entry name" value="HFM1, ATP DEPENDENT DNA HELICASE HOMOLOG"/>
    <property type="match status" value="1"/>
</dbReference>
<dbReference type="InterPro" id="IPR052247">
    <property type="entry name" value="Meiotic_Crossover_Helicase"/>
</dbReference>
<evidence type="ECO:0000259" key="1">
    <source>
        <dbReference type="PROSITE" id="PS51192"/>
    </source>
</evidence>
<feature type="domain" description="Helicase ATP-binding" evidence="1">
    <location>
        <begin position="37"/>
        <end position="181"/>
    </location>
</feature>
<keyword evidence="4" id="KW-1185">Reference proteome</keyword>
<dbReference type="STRING" id="6412.T1EKM2"/>
<dbReference type="HOGENOM" id="CLU_1492673_0_0_1"/>
<dbReference type="EMBL" id="KB097070">
    <property type="protein sequence ID" value="ESN99816.1"/>
    <property type="molecule type" value="Genomic_DNA"/>
</dbReference>
<reference evidence="3" key="3">
    <citation type="submission" date="2015-06" db="UniProtKB">
        <authorList>
            <consortium name="EnsemblMetazoa"/>
        </authorList>
    </citation>
    <scope>IDENTIFICATION</scope>
</reference>
<dbReference type="GO" id="GO:0005524">
    <property type="term" value="F:ATP binding"/>
    <property type="evidence" value="ECO:0007669"/>
    <property type="project" value="InterPro"/>
</dbReference>
<accession>T1EKM2</accession>
<dbReference type="Gene3D" id="3.40.50.300">
    <property type="entry name" value="P-loop containing nucleotide triphosphate hydrolases"/>
    <property type="match status" value="1"/>
</dbReference>
<dbReference type="KEGG" id="hro:HELRODRAFT_151832"/>
<dbReference type="InterPro" id="IPR027417">
    <property type="entry name" value="P-loop_NTPase"/>
</dbReference>
<dbReference type="OMA" id="SERYNDW"/>
<reference evidence="4" key="1">
    <citation type="submission" date="2012-12" db="EMBL/GenBank/DDBJ databases">
        <authorList>
            <person name="Hellsten U."/>
            <person name="Grimwood J."/>
            <person name="Chapman J.A."/>
            <person name="Shapiro H."/>
            <person name="Aerts A."/>
            <person name="Otillar R.P."/>
            <person name="Terry A.Y."/>
            <person name="Boore J.L."/>
            <person name="Simakov O."/>
            <person name="Marletaz F."/>
            <person name="Cho S.-J."/>
            <person name="Edsinger-Gonzales E."/>
            <person name="Havlak P."/>
            <person name="Kuo D.-H."/>
            <person name="Larsson T."/>
            <person name="Lv J."/>
            <person name="Arendt D."/>
            <person name="Savage R."/>
            <person name="Osoegawa K."/>
            <person name="de Jong P."/>
            <person name="Lindberg D.R."/>
            <person name="Seaver E.C."/>
            <person name="Weisblat D.A."/>
            <person name="Putnam N.H."/>
            <person name="Grigoriev I.V."/>
            <person name="Rokhsar D.S."/>
        </authorList>
    </citation>
    <scope>NUCLEOTIDE SEQUENCE</scope>
</reference>
<evidence type="ECO:0000313" key="4">
    <source>
        <dbReference type="Proteomes" id="UP000015101"/>
    </source>
</evidence>
<dbReference type="eggNOG" id="KOG0952">
    <property type="taxonomic scope" value="Eukaryota"/>
</dbReference>
<dbReference type="Pfam" id="PF00270">
    <property type="entry name" value="DEAD"/>
    <property type="match status" value="1"/>
</dbReference>
<gene>
    <name evidence="3" type="primary">20197122</name>
    <name evidence="2" type="ORF">HELRODRAFT_151832</name>
</gene>
<dbReference type="EMBL" id="AMQM01005746">
    <property type="status" value="NOT_ANNOTATED_CDS"/>
    <property type="molecule type" value="Genomic_DNA"/>
</dbReference>
<dbReference type="InParanoid" id="T1EKM2"/>
<evidence type="ECO:0000313" key="2">
    <source>
        <dbReference type="EMBL" id="ESN99816.1"/>
    </source>
</evidence>
<dbReference type="SUPFAM" id="SSF52540">
    <property type="entry name" value="P-loop containing nucleoside triphosphate hydrolases"/>
    <property type="match status" value="1"/>
</dbReference>
<dbReference type="PROSITE" id="PS51192">
    <property type="entry name" value="HELICASE_ATP_BIND_1"/>
    <property type="match status" value="1"/>
</dbReference>
<dbReference type="GO" id="GO:0043138">
    <property type="term" value="F:3'-5' DNA helicase activity"/>
    <property type="evidence" value="ECO:0007669"/>
    <property type="project" value="UniProtKB-EC"/>
</dbReference>
<name>T1EKM2_HELRO</name>
<dbReference type="GO" id="GO:0003676">
    <property type="term" value="F:nucleic acid binding"/>
    <property type="evidence" value="ECO:0007669"/>
    <property type="project" value="InterPro"/>
</dbReference>
<dbReference type="InterPro" id="IPR014001">
    <property type="entry name" value="Helicase_ATP-bd"/>
</dbReference>
<protein>
    <recommendedName>
        <fullName evidence="1">Helicase ATP-binding domain-containing protein</fullName>
    </recommendedName>
</protein>
<dbReference type="PANTHER" id="PTHR47835:SF3">
    <property type="entry name" value="HELICASE FOR MEIOSIS 1"/>
    <property type="match status" value="1"/>
</dbReference>
<organism evidence="3 4">
    <name type="scientific">Helobdella robusta</name>
    <name type="common">Californian leech</name>
    <dbReference type="NCBI Taxonomy" id="6412"/>
    <lineage>
        <taxon>Eukaryota</taxon>
        <taxon>Metazoa</taxon>
        <taxon>Spiralia</taxon>
        <taxon>Lophotrochozoa</taxon>
        <taxon>Annelida</taxon>
        <taxon>Clitellata</taxon>
        <taxon>Hirudinea</taxon>
        <taxon>Rhynchobdellida</taxon>
        <taxon>Glossiphoniidae</taxon>
        <taxon>Helobdella</taxon>
    </lineage>
</organism>
<sequence length="181" mass="21053">HSNSNRENFRSVSEIPKKFRHIFNFSNFNYLQSEIFDHALYKDEPLVISAPTGSGKTVIFELAIVRLILLKESRQISNFKIVYMAPIKALVSEKFNEWQAKLSPLGLNCCELTGDSEIEDYSELRGVHVILTTPEKWDFMTRRWRENRSFVQLVKLFLIDEVHTINDDTRGATLEAVVNRM</sequence>
<dbReference type="CTD" id="20197122"/>
<proteinExistence type="predicted"/>
<dbReference type="SMART" id="SM00487">
    <property type="entry name" value="DEXDc"/>
    <property type="match status" value="1"/>
</dbReference>
<dbReference type="RefSeq" id="XP_009022167.1">
    <property type="nucleotide sequence ID" value="XM_009023919.1"/>
</dbReference>
<dbReference type="AlphaFoldDB" id="T1EKM2"/>
<dbReference type="GeneID" id="20197122"/>
<dbReference type="EnsemblMetazoa" id="HelroT151832">
    <property type="protein sequence ID" value="HelroP151832"/>
    <property type="gene ID" value="HelroG151832"/>
</dbReference>